<comment type="caution">
    <text evidence="1">The sequence shown here is derived from an EMBL/GenBank/DDBJ whole genome shotgun (WGS) entry which is preliminary data.</text>
</comment>
<gene>
    <name evidence="1" type="ORF">RPERSI_LOCUS12770</name>
</gene>
<protein>
    <submittedName>
        <fullName evidence="1">5463_t:CDS:1</fullName>
    </submittedName>
</protein>
<sequence length="136" mass="15946">LMVTEDQLSFTVFRHKQVKYPLLDQSMRIWVEQVTNSKMFLTELMIKEQAADFAKALNLGEDALKFLNGWVHKFKQRNNLRNVRLHREANSAPLSSLPEYREKLRELIENYTLDNVFNADETGLFFHMAPDQTLAS</sequence>
<accession>A0ACA9Q551</accession>
<reference evidence="1" key="1">
    <citation type="submission" date="2021-06" db="EMBL/GenBank/DDBJ databases">
        <authorList>
            <person name="Kallberg Y."/>
            <person name="Tangrot J."/>
            <person name="Rosling A."/>
        </authorList>
    </citation>
    <scope>NUCLEOTIDE SEQUENCE</scope>
    <source>
        <strain evidence="1">MA461A</strain>
    </source>
</reference>
<name>A0ACA9Q551_9GLOM</name>
<dbReference type="EMBL" id="CAJVQC010027675">
    <property type="protein sequence ID" value="CAG8737124.1"/>
    <property type="molecule type" value="Genomic_DNA"/>
</dbReference>
<keyword evidence="2" id="KW-1185">Reference proteome</keyword>
<feature type="non-terminal residue" evidence="1">
    <location>
        <position position="1"/>
    </location>
</feature>
<organism evidence="1 2">
    <name type="scientific">Racocetra persica</name>
    <dbReference type="NCBI Taxonomy" id="160502"/>
    <lineage>
        <taxon>Eukaryota</taxon>
        <taxon>Fungi</taxon>
        <taxon>Fungi incertae sedis</taxon>
        <taxon>Mucoromycota</taxon>
        <taxon>Glomeromycotina</taxon>
        <taxon>Glomeromycetes</taxon>
        <taxon>Diversisporales</taxon>
        <taxon>Gigasporaceae</taxon>
        <taxon>Racocetra</taxon>
    </lineage>
</organism>
<evidence type="ECO:0000313" key="2">
    <source>
        <dbReference type="Proteomes" id="UP000789920"/>
    </source>
</evidence>
<proteinExistence type="predicted"/>
<evidence type="ECO:0000313" key="1">
    <source>
        <dbReference type="EMBL" id="CAG8737124.1"/>
    </source>
</evidence>
<dbReference type="Proteomes" id="UP000789920">
    <property type="component" value="Unassembled WGS sequence"/>
</dbReference>